<dbReference type="KEGG" id="sfa:Sfla_6654"/>
<organism evidence="1 2">
    <name type="scientific">Streptomyces pratensis (strain ATCC 33331 / IAF-45CD)</name>
    <dbReference type="NCBI Taxonomy" id="591167"/>
    <lineage>
        <taxon>Bacteria</taxon>
        <taxon>Bacillati</taxon>
        <taxon>Actinomycetota</taxon>
        <taxon>Actinomycetes</taxon>
        <taxon>Kitasatosporales</taxon>
        <taxon>Streptomycetaceae</taxon>
        <taxon>Streptomyces</taxon>
    </lineage>
</organism>
<geneLocation type="plasmid" evidence="1 2">
    <name>pSFLA02</name>
</geneLocation>
<evidence type="ECO:0000313" key="2">
    <source>
        <dbReference type="Proteomes" id="UP000002066"/>
    </source>
</evidence>
<proteinExistence type="predicted"/>
<evidence type="ECO:0000313" key="1">
    <source>
        <dbReference type="EMBL" id="ADW07956.1"/>
    </source>
</evidence>
<protein>
    <submittedName>
        <fullName evidence="1">Uncharacterized protein</fullName>
    </submittedName>
</protein>
<dbReference type="Proteomes" id="UP000002066">
    <property type="component" value="Plasmid pSFLA02"/>
</dbReference>
<name>A0A8D3WT00_STRFA</name>
<dbReference type="AlphaFoldDB" id="A0A8D3WT00"/>
<dbReference type="EMBL" id="CP002477">
    <property type="protein sequence ID" value="ADW07956.1"/>
    <property type="molecule type" value="Genomic_DNA"/>
</dbReference>
<keyword evidence="1" id="KW-0614">Plasmid</keyword>
<sequence length="307" mass="34169">MATDLISGTTRAHMREISAQLGPSRLRPCWDGSGFTPGPAKDTSGGGGKNLFSSYVDHIGWSDPGQVSRALGVFESMLRVYRTVVESSYGTEDETPQQRWAAKLEEARREFEYDGYQITDRLRIFGSGEGRPDHEMADAQLYAEALSLLRHARNQMERLPSTTRGKSEPEIRDVLLVALGAAFAGRCTAESLNGKGKTDLLLRIGDRNVLVGECKIWGGSTDFREEDIPQLLGYLTRYDRHAVIPLFIRKARPEEIVAKAVKELAEHPRCVSAAVPDHEGRQYTFVFRSLSATPWDVEVALIPFVIE</sequence>
<reference evidence="1 2" key="1">
    <citation type="submission" date="2011-01" db="EMBL/GenBank/DDBJ databases">
        <title>Complete sequence of plasmid2 of Streptomyces flavogriseus ATCC 33331.</title>
        <authorList>
            <consortium name="US DOE Joint Genome Institute"/>
            <person name="Lucas S."/>
            <person name="Copeland A."/>
            <person name="Lapidus A."/>
            <person name="Cheng J.-F."/>
            <person name="Goodwin L."/>
            <person name="Pitluck S."/>
            <person name="Davenport K."/>
            <person name="Detter J.C."/>
            <person name="Han C."/>
            <person name="Tapia R."/>
            <person name="Land M."/>
            <person name="Hauser L."/>
            <person name="Kyrpides N."/>
            <person name="Ivanova N."/>
            <person name="Ovchinnikova G."/>
            <person name="Pagani I."/>
            <person name="Brumm P."/>
            <person name="Mead D."/>
            <person name="Woyke T."/>
        </authorList>
    </citation>
    <scope>NUCLEOTIDE SEQUENCE [LARGE SCALE GENOMIC DNA]</scope>
    <source>
        <strain evidence="2">ATCC 33331 / IAF-45CD</strain>
        <plasmid evidence="1 2">pSFLA02</plasmid>
    </source>
</reference>
<accession>A0A8D3WT00</accession>
<gene>
    <name evidence="1" type="ORF">Sfla_6654</name>
</gene>